<reference evidence="1 2" key="1">
    <citation type="submission" date="2017-07" db="EMBL/GenBank/DDBJ databases">
        <title>Phylogenetic study on the rhizospheric bacterium Ochrobactrum sp. A44.</title>
        <authorList>
            <person name="Krzyzanowska D.M."/>
            <person name="Ossowicki A."/>
            <person name="Rajewska M."/>
            <person name="Maciag T."/>
            <person name="Kaczynski Z."/>
            <person name="Czerwicka M."/>
            <person name="Jafra S."/>
        </authorList>
    </citation>
    <scope>NUCLEOTIDE SEQUENCE [LARGE SCALE GENOMIC DNA]</scope>
    <source>
        <strain evidence="1 2">A44</strain>
        <plasmid evidence="1 2">unnamed1</plasmid>
    </source>
</reference>
<evidence type="ECO:0000313" key="2">
    <source>
        <dbReference type="Proteomes" id="UP000215256"/>
    </source>
</evidence>
<proteinExistence type="predicted"/>
<dbReference type="EMBL" id="CP022605">
    <property type="protein sequence ID" value="ASV88034.1"/>
    <property type="molecule type" value="Genomic_DNA"/>
</dbReference>
<evidence type="ECO:0000313" key="1">
    <source>
        <dbReference type="EMBL" id="ASV88034.1"/>
    </source>
</evidence>
<protein>
    <submittedName>
        <fullName evidence="1">Uncharacterized protein</fullName>
    </submittedName>
</protein>
<accession>A0A248UN07</accession>
<geneLocation type="plasmid" evidence="1 2">
    <name>unnamed1</name>
</geneLocation>
<dbReference type="AlphaFoldDB" id="A0A248UN07"/>
<organism evidence="1 2">
    <name type="scientific">Ochrobactrum quorumnocens</name>
    <dbReference type="NCBI Taxonomy" id="271865"/>
    <lineage>
        <taxon>Bacteria</taxon>
        <taxon>Pseudomonadati</taxon>
        <taxon>Pseudomonadota</taxon>
        <taxon>Alphaproteobacteria</taxon>
        <taxon>Hyphomicrobiales</taxon>
        <taxon>Brucellaceae</taxon>
        <taxon>Brucella/Ochrobactrum group</taxon>
        <taxon>Ochrobactrum</taxon>
    </lineage>
</organism>
<dbReference type="Proteomes" id="UP000215256">
    <property type="component" value="Plasmid unnamed1"/>
</dbReference>
<sequence>MGGLGEPLHNDITMRFEYPLAVAAHLAGMNRSGRTMALGPFYD</sequence>
<name>A0A248UN07_9HYPH</name>
<gene>
    <name evidence="1" type="ORF">CES85_3070</name>
</gene>
<keyword evidence="1" id="KW-0614">Plasmid</keyword>
<dbReference type="KEGG" id="och:CES85_3070"/>